<sequence>MSYPLSSEVSPGQPTAAAHYNNLRADALRLGCADADAVTLAALLARWEDGLRLDVLGSNRVRVPASPAEPVSLVIDGAPLQITQPADLSVSSAPSGAACDYFVFALRSPGSSGFCLDVNTSSLESSGRRRIGRFYWDGTRITPGSLRSERGQFLQGVLGSLAAQSAGGRLSLSAGEGLPPQDIAAAGTVYYGPWRGNRVGLYSEGFGWREWEFAELSLSLQGLAANTNADIFLRHDGSALVLEKTAWSSSTQRAAALRRQDGVLVKDGAPGWRYLGTLRTTAEAGKCDDSGLKRFVWNAENRAPRGLRWSSETLHTYDAGVYRAWNNDASQCAQAVVGLAGEAAWLYATVDATPASMAVYGVGLNSTNLPAFETGMLTGSARQRAACGGYASPQAGLNTVCVLEYSSGVSTFTRAQINGLLMA</sequence>
<evidence type="ECO:0000313" key="1">
    <source>
        <dbReference type="EMBL" id="KPL74107.1"/>
    </source>
</evidence>
<accession>A0A0P6X302</accession>
<gene>
    <name evidence="1" type="ORF">ADN00_13965</name>
</gene>
<comment type="caution">
    <text evidence="1">The sequence shown here is derived from an EMBL/GenBank/DDBJ whole genome shotgun (WGS) entry which is preliminary data.</text>
</comment>
<proteinExistence type="predicted"/>
<dbReference type="EMBL" id="LGCL01000033">
    <property type="protein sequence ID" value="KPL74107.1"/>
    <property type="molecule type" value="Genomic_DNA"/>
</dbReference>
<organism evidence="1 2">
    <name type="scientific">Ornatilinea apprima</name>
    <dbReference type="NCBI Taxonomy" id="1134406"/>
    <lineage>
        <taxon>Bacteria</taxon>
        <taxon>Bacillati</taxon>
        <taxon>Chloroflexota</taxon>
        <taxon>Anaerolineae</taxon>
        <taxon>Anaerolineales</taxon>
        <taxon>Anaerolineaceae</taxon>
        <taxon>Ornatilinea</taxon>
    </lineage>
</organism>
<protein>
    <submittedName>
        <fullName evidence="1">Uncharacterized protein</fullName>
    </submittedName>
</protein>
<dbReference type="STRING" id="1134406.ADN00_13965"/>
<name>A0A0P6X302_9CHLR</name>
<dbReference type="AlphaFoldDB" id="A0A0P6X302"/>
<keyword evidence="2" id="KW-1185">Reference proteome</keyword>
<evidence type="ECO:0000313" key="2">
    <source>
        <dbReference type="Proteomes" id="UP000050417"/>
    </source>
</evidence>
<dbReference type="RefSeq" id="WP_075063644.1">
    <property type="nucleotide sequence ID" value="NZ_LGCL01000033.1"/>
</dbReference>
<dbReference type="Proteomes" id="UP000050417">
    <property type="component" value="Unassembled WGS sequence"/>
</dbReference>
<dbReference type="OrthoDB" id="164763at2"/>
<dbReference type="PATRIC" id="fig|1134406.4.peg.1891"/>
<reference evidence="1 2" key="1">
    <citation type="submission" date="2015-07" db="EMBL/GenBank/DDBJ databases">
        <title>Genome sequence of Ornatilinea apprima DSM 23815.</title>
        <authorList>
            <person name="Hemp J."/>
            <person name="Ward L.M."/>
            <person name="Pace L.A."/>
            <person name="Fischer W.W."/>
        </authorList>
    </citation>
    <scope>NUCLEOTIDE SEQUENCE [LARGE SCALE GENOMIC DNA]</scope>
    <source>
        <strain evidence="1 2">P3M-1</strain>
    </source>
</reference>